<dbReference type="AlphaFoldDB" id="A0A3M8CHR7"/>
<dbReference type="InterPro" id="IPR050237">
    <property type="entry name" value="ATP-dep_AMP-bd_enzyme"/>
</dbReference>
<feature type="domain" description="AMP-binding enzyme C-terminal" evidence="1">
    <location>
        <begin position="3"/>
        <end position="65"/>
    </location>
</feature>
<evidence type="ECO:0000313" key="2">
    <source>
        <dbReference type="EMBL" id="RNB75189.1"/>
    </source>
</evidence>
<protein>
    <recommendedName>
        <fullName evidence="1">AMP-binding enzyme C-terminal domain-containing protein</fullName>
    </recommendedName>
</protein>
<proteinExistence type="predicted"/>
<dbReference type="GO" id="GO:0016878">
    <property type="term" value="F:acid-thiol ligase activity"/>
    <property type="evidence" value="ECO:0007669"/>
    <property type="project" value="UniProtKB-ARBA"/>
</dbReference>
<dbReference type="InterPro" id="IPR025110">
    <property type="entry name" value="AMP-bd_C"/>
</dbReference>
<dbReference type="Gene3D" id="3.30.300.30">
    <property type="match status" value="1"/>
</dbReference>
<dbReference type="OrthoDB" id="2967997at2"/>
<evidence type="ECO:0000313" key="3">
    <source>
        <dbReference type="Proteomes" id="UP000282028"/>
    </source>
</evidence>
<dbReference type="PANTHER" id="PTHR43767">
    <property type="entry name" value="LONG-CHAIN-FATTY-ACID--COA LIGASE"/>
    <property type="match status" value="1"/>
</dbReference>
<gene>
    <name evidence="2" type="ORF">EDM52_06220</name>
</gene>
<dbReference type="Proteomes" id="UP000282028">
    <property type="component" value="Unassembled WGS sequence"/>
</dbReference>
<sequence length="84" mass="9529">MRNAAVIGVPDPQWGETVKAYVVLKANQQLTSEEVIEHFSTRIASYKKPRYLEFLKALPRNASGKVLKTTLRRLDEEKNATDVV</sequence>
<dbReference type="Pfam" id="PF13193">
    <property type="entry name" value="AMP-binding_C"/>
    <property type="match status" value="1"/>
</dbReference>
<comment type="caution">
    <text evidence="2">The sequence shown here is derived from an EMBL/GenBank/DDBJ whole genome shotgun (WGS) entry which is preliminary data.</text>
</comment>
<dbReference type="RefSeq" id="WP_122908174.1">
    <property type="nucleotide sequence ID" value="NZ_CBCSBE010000001.1"/>
</dbReference>
<dbReference type="EMBL" id="RHHR01000010">
    <property type="protein sequence ID" value="RNB75189.1"/>
    <property type="molecule type" value="Genomic_DNA"/>
</dbReference>
<name>A0A3M8CHR7_9BACL</name>
<keyword evidence="3" id="KW-1185">Reference proteome</keyword>
<dbReference type="InterPro" id="IPR045851">
    <property type="entry name" value="AMP-bd_C_sf"/>
</dbReference>
<organism evidence="2 3">
    <name type="scientific">Brevibacillus invocatus</name>
    <dbReference type="NCBI Taxonomy" id="173959"/>
    <lineage>
        <taxon>Bacteria</taxon>
        <taxon>Bacillati</taxon>
        <taxon>Bacillota</taxon>
        <taxon>Bacilli</taxon>
        <taxon>Bacillales</taxon>
        <taxon>Paenibacillaceae</taxon>
        <taxon>Brevibacillus</taxon>
    </lineage>
</organism>
<dbReference type="SUPFAM" id="SSF56801">
    <property type="entry name" value="Acetyl-CoA synthetase-like"/>
    <property type="match status" value="1"/>
</dbReference>
<evidence type="ECO:0000259" key="1">
    <source>
        <dbReference type="Pfam" id="PF13193"/>
    </source>
</evidence>
<accession>A0A3M8CHR7</accession>
<reference evidence="2 3" key="1">
    <citation type="submission" date="2018-10" db="EMBL/GenBank/DDBJ databases">
        <title>Phylogenomics of Brevibacillus.</title>
        <authorList>
            <person name="Dunlap C."/>
        </authorList>
    </citation>
    <scope>NUCLEOTIDE SEQUENCE [LARGE SCALE GENOMIC DNA]</scope>
    <source>
        <strain evidence="2 3">JCM 12215</strain>
    </source>
</reference>
<dbReference type="PANTHER" id="PTHR43767:SF1">
    <property type="entry name" value="NONRIBOSOMAL PEPTIDE SYNTHASE PES1 (EUROFUNG)-RELATED"/>
    <property type="match status" value="1"/>
</dbReference>